<gene>
    <name evidence="1" type="ORF">MATL_G00098380</name>
</gene>
<comment type="caution">
    <text evidence="1">The sequence shown here is derived from an EMBL/GenBank/DDBJ whole genome shotgun (WGS) entry which is preliminary data.</text>
</comment>
<protein>
    <submittedName>
        <fullName evidence="1">Uncharacterized protein</fullName>
    </submittedName>
</protein>
<keyword evidence="2" id="KW-1185">Reference proteome</keyword>
<organism evidence="1 2">
    <name type="scientific">Megalops atlanticus</name>
    <name type="common">Tarpon</name>
    <name type="synonym">Clupea gigantea</name>
    <dbReference type="NCBI Taxonomy" id="7932"/>
    <lineage>
        <taxon>Eukaryota</taxon>
        <taxon>Metazoa</taxon>
        <taxon>Chordata</taxon>
        <taxon>Craniata</taxon>
        <taxon>Vertebrata</taxon>
        <taxon>Euteleostomi</taxon>
        <taxon>Actinopterygii</taxon>
        <taxon>Neopterygii</taxon>
        <taxon>Teleostei</taxon>
        <taxon>Elopiformes</taxon>
        <taxon>Megalopidae</taxon>
        <taxon>Megalops</taxon>
    </lineage>
</organism>
<reference evidence="1" key="1">
    <citation type="submission" date="2021-01" db="EMBL/GenBank/DDBJ databases">
        <authorList>
            <person name="Zahm M."/>
            <person name="Roques C."/>
            <person name="Cabau C."/>
            <person name="Klopp C."/>
            <person name="Donnadieu C."/>
            <person name="Jouanno E."/>
            <person name="Lampietro C."/>
            <person name="Louis A."/>
            <person name="Herpin A."/>
            <person name="Echchiki A."/>
            <person name="Berthelot C."/>
            <person name="Parey E."/>
            <person name="Roest-Crollius H."/>
            <person name="Braasch I."/>
            <person name="Postlethwait J."/>
            <person name="Bobe J."/>
            <person name="Montfort J."/>
            <person name="Bouchez O."/>
            <person name="Begum T."/>
            <person name="Mejri S."/>
            <person name="Adams A."/>
            <person name="Chen W.-J."/>
            <person name="Guiguen Y."/>
        </authorList>
    </citation>
    <scope>NUCLEOTIDE SEQUENCE</scope>
    <source>
        <strain evidence="1">YG-15Mar2019-1</strain>
        <tissue evidence="1">Brain</tissue>
    </source>
</reference>
<dbReference type="Proteomes" id="UP001046870">
    <property type="component" value="Chromosome 7"/>
</dbReference>
<accession>A0A9D3T7G4</accession>
<evidence type="ECO:0000313" key="1">
    <source>
        <dbReference type="EMBL" id="KAG7473678.1"/>
    </source>
</evidence>
<sequence length="142" mass="15578">MYLTAKCEDLQNRYGSSSPLVHCLPVCTAIDTERCFASRCFPSLQTLPIGVYACSTEGLCRRRRVSARLAHANQTARRGSVAAGLQGRPLDLGPPSPSRTACSVCCDALLKLQELNIQVRVDEREQMERELSCCRWSSAGGK</sequence>
<dbReference type="EMBL" id="JAFDVH010000007">
    <property type="protein sequence ID" value="KAG7473678.1"/>
    <property type="molecule type" value="Genomic_DNA"/>
</dbReference>
<dbReference type="OrthoDB" id="10059413at2759"/>
<dbReference type="AlphaFoldDB" id="A0A9D3T7G4"/>
<name>A0A9D3T7G4_MEGAT</name>
<evidence type="ECO:0000313" key="2">
    <source>
        <dbReference type="Proteomes" id="UP001046870"/>
    </source>
</evidence>
<proteinExistence type="predicted"/>